<dbReference type="GO" id="GO:0003700">
    <property type="term" value="F:DNA-binding transcription factor activity"/>
    <property type="evidence" value="ECO:0007669"/>
    <property type="project" value="TreeGrafter"/>
</dbReference>
<dbReference type="RefSeq" id="WP_010618993.1">
    <property type="nucleotide sequence ID" value="NZ_CP042371.1"/>
</dbReference>
<evidence type="ECO:0000256" key="3">
    <source>
        <dbReference type="ARBA" id="ARBA00023125"/>
    </source>
</evidence>
<dbReference type="InterPro" id="IPR036271">
    <property type="entry name" value="Tet_transcr_reg_TetR-rel_C_sf"/>
</dbReference>
<dbReference type="Gene3D" id="1.10.10.60">
    <property type="entry name" value="Homeodomain-like"/>
    <property type="match status" value="1"/>
</dbReference>
<evidence type="ECO:0000313" key="7">
    <source>
        <dbReference type="EMBL" id="TDG78641.1"/>
    </source>
</evidence>
<dbReference type="Pfam" id="PF00440">
    <property type="entry name" value="TetR_N"/>
    <property type="match status" value="1"/>
</dbReference>
<comment type="caution">
    <text evidence="7">The sequence shown here is derived from an EMBL/GenBank/DDBJ whole genome shotgun (WGS) entry which is preliminary data.</text>
</comment>
<feature type="domain" description="HTH tetR-type" evidence="6">
    <location>
        <begin position="4"/>
        <end position="65"/>
    </location>
</feature>
<dbReference type="InterPro" id="IPR009057">
    <property type="entry name" value="Homeodomain-like_sf"/>
</dbReference>
<proteinExistence type="predicted"/>
<reference evidence="7 8" key="1">
    <citation type="journal article" date="2019" name="Appl. Microbiol. Biotechnol.">
        <title>Uncovering carbohydrate metabolism through a genotype-phenotype association study of 56 lactic acid bacteria genomes.</title>
        <authorList>
            <person name="Buron-Moles G."/>
            <person name="Chailyan A."/>
            <person name="Dolejs I."/>
            <person name="Forster J."/>
            <person name="Miks M.H."/>
        </authorList>
    </citation>
    <scope>NUCLEOTIDE SEQUENCE [LARGE SCALE GENOMIC DNA]</scope>
    <source>
        <strain evidence="7 8">ATCC 49373</strain>
    </source>
</reference>
<evidence type="ECO:0000256" key="2">
    <source>
        <dbReference type="ARBA" id="ARBA00023015"/>
    </source>
</evidence>
<gene>
    <name evidence="7" type="ORF">C5L31_001667</name>
</gene>
<keyword evidence="2" id="KW-0805">Transcription regulation</keyword>
<dbReference type="SUPFAM" id="SSF46689">
    <property type="entry name" value="Homeodomain-like"/>
    <property type="match status" value="1"/>
</dbReference>
<sequence length="219" mass="24910">MPKEIKREQIIQQAIKTLGQEKSFNAFSLRHVARDLHIDVSTLYWYFKNKQEILQAMAEVIIGKIKFPDPSLNWADQLRQLFDNILDVYIAYPSSAILMVETIPSSLVRLRLIDHAIGIMADAGIDEQTSTVAMTSIDFLLTGSIIDLSTENRFRQQIVDHKGQEIAKHVALIHENVQEHALQHMAASIKIRNSFSAKEQFEMGLEIIIEGLKTKIVKS</sequence>
<keyword evidence="8" id="KW-1185">Reference proteome</keyword>
<dbReference type="SUPFAM" id="SSF48498">
    <property type="entry name" value="Tetracyclin repressor-like, C-terminal domain"/>
    <property type="match status" value="1"/>
</dbReference>
<dbReference type="PANTHER" id="PTHR30055:SF175">
    <property type="entry name" value="HTH-TYPE TRANSCRIPTIONAL REPRESSOR KSTR2"/>
    <property type="match status" value="1"/>
</dbReference>
<evidence type="ECO:0000256" key="4">
    <source>
        <dbReference type="ARBA" id="ARBA00023163"/>
    </source>
</evidence>
<name>A0A4R5NPT1_9LACO</name>
<dbReference type="PROSITE" id="PS50977">
    <property type="entry name" value="HTH_TETR_2"/>
    <property type="match status" value="1"/>
</dbReference>
<dbReference type="PANTHER" id="PTHR30055">
    <property type="entry name" value="HTH-TYPE TRANSCRIPTIONAL REGULATOR RUTR"/>
    <property type="match status" value="1"/>
</dbReference>
<dbReference type="Pfam" id="PF02909">
    <property type="entry name" value="TetR_C_1"/>
    <property type="match status" value="1"/>
</dbReference>
<keyword evidence="1" id="KW-0678">Repressor</keyword>
<keyword evidence="3 5" id="KW-0238">DNA-binding</keyword>
<evidence type="ECO:0000256" key="1">
    <source>
        <dbReference type="ARBA" id="ARBA00022491"/>
    </source>
</evidence>
<dbReference type="InterPro" id="IPR004111">
    <property type="entry name" value="Repressor_TetR_C"/>
</dbReference>
<evidence type="ECO:0000259" key="6">
    <source>
        <dbReference type="PROSITE" id="PS50977"/>
    </source>
</evidence>
<evidence type="ECO:0000256" key="5">
    <source>
        <dbReference type="PROSITE-ProRule" id="PRU00335"/>
    </source>
</evidence>
<protein>
    <recommendedName>
        <fullName evidence="6">HTH tetR-type domain-containing protein</fullName>
    </recommendedName>
</protein>
<dbReference type="InterPro" id="IPR001647">
    <property type="entry name" value="HTH_TetR"/>
</dbReference>
<evidence type="ECO:0000313" key="8">
    <source>
        <dbReference type="Proteomes" id="UP000294854"/>
    </source>
</evidence>
<accession>A0A4R5NPT1</accession>
<feature type="DNA-binding region" description="H-T-H motif" evidence="5">
    <location>
        <begin position="28"/>
        <end position="47"/>
    </location>
</feature>
<dbReference type="EMBL" id="PUFO01000034">
    <property type="protein sequence ID" value="TDG78641.1"/>
    <property type="molecule type" value="Genomic_DNA"/>
</dbReference>
<dbReference type="InterPro" id="IPR050109">
    <property type="entry name" value="HTH-type_TetR-like_transc_reg"/>
</dbReference>
<dbReference type="Gene3D" id="1.10.357.10">
    <property type="entry name" value="Tetracycline Repressor, domain 2"/>
    <property type="match status" value="1"/>
</dbReference>
<organism evidence="7 8">
    <name type="scientific">Secundilactobacillus malefermentans</name>
    <dbReference type="NCBI Taxonomy" id="176292"/>
    <lineage>
        <taxon>Bacteria</taxon>
        <taxon>Bacillati</taxon>
        <taxon>Bacillota</taxon>
        <taxon>Bacilli</taxon>
        <taxon>Lactobacillales</taxon>
        <taxon>Lactobacillaceae</taxon>
        <taxon>Secundilactobacillus</taxon>
    </lineage>
</organism>
<dbReference type="Proteomes" id="UP000294854">
    <property type="component" value="Unassembled WGS sequence"/>
</dbReference>
<dbReference type="STRING" id="1122149.FD44_GL000666"/>
<dbReference type="AlphaFoldDB" id="A0A4R5NPT1"/>
<keyword evidence="4" id="KW-0804">Transcription</keyword>
<dbReference type="GO" id="GO:0045892">
    <property type="term" value="P:negative regulation of DNA-templated transcription"/>
    <property type="evidence" value="ECO:0007669"/>
    <property type="project" value="InterPro"/>
</dbReference>
<dbReference type="GO" id="GO:0000976">
    <property type="term" value="F:transcription cis-regulatory region binding"/>
    <property type="evidence" value="ECO:0007669"/>
    <property type="project" value="TreeGrafter"/>
</dbReference>